<evidence type="ECO:0000256" key="1">
    <source>
        <dbReference type="SAM" id="MobiDB-lite"/>
    </source>
</evidence>
<evidence type="ECO:0000313" key="2">
    <source>
        <dbReference type="EMBL" id="CAD9165532.1"/>
    </source>
</evidence>
<name>A0A7S1WFL4_ALECA</name>
<proteinExistence type="predicted"/>
<accession>A0A7S1WFL4</accession>
<sequence>MPLPGISWFHAELKLLPESLGSKNAGSTVLCVQDLSTNHTGLRPPGGSVEQLTKDVLTPVQDGSLFVLPLKVKSTEMDPSKRMCFRIDFERQPHAAFPQPLSARRATSHPQPQAAEEGWTSSRVDVRVLATCNSGGTSLDFKMRPEMKFEKMMQAWCRHHNVTDGEASFRLGNRVLRPEDSPADCGWTPGRGALVVEAMPRPDVAEDSLAHDHDDHSPARAPSCAASFLKFGCGGEEEGSPDLIAYAEDTQAALLARVERERAAKLMRDALQGEAEESDHLSGPSPDSSMME</sequence>
<dbReference type="CDD" id="cd01763">
    <property type="entry name" value="Ubl_SUMO_like"/>
    <property type="match status" value="1"/>
</dbReference>
<dbReference type="EMBL" id="HBGE01070598">
    <property type="protein sequence ID" value="CAD9165532.1"/>
    <property type="molecule type" value="Transcribed_RNA"/>
</dbReference>
<gene>
    <name evidence="2" type="ORF">ACAT0790_LOCUS42300</name>
</gene>
<dbReference type="SUPFAM" id="SSF54236">
    <property type="entry name" value="Ubiquitin-like"/>
    <property type="match status" value="1"/>
</dbReference>
<evidence type="ECO:0008006" key="3">
    <source>
        <dbReference type="Google" id="ProtNLM"/>
    </source>
</evidence>
<feature type="region of interest" description="Disordered" evidence="1">
    <location>
        <begin position="101"/>
        <end position="120"/>
    </location>
</feature>
<protein>
    <recommendedName>
        <fullName evidence="3">Ubiquitin-like domain-containing protein</fullName>
    </recommendedName>
</protein>
<dbReference type="Gene3D" id="3.10.20.90">
    <property type="entry name" value="Phosphatidylinositol 3-kinase Catalytic Subunit, Chain A, domain 1"/>
    <property type="match status" value="1"/>
</dbReference>
<feature type="region of interest" description="Disordered" evidence="1">
    <location>
        <begin position="267"/>
        <end position="292"/>
    </location>
</feature>
<dbReference type="InterPro" id="IPR029071">
    <property type="entry name" value="Ubiquitin-like_domsf"/>
</dbReference>
<reference evidence="2" key="1">
    <citation type="submission" date="2021-01" db="EMBL/GenBank/DDBJ databases">
        <authorList>
            <person name="Corre E."/>
            <person name="Pelletier E."/>
            <person name="Niang G."/>
            <person name="Scheremetjew M."/>
            <person name="Finn R."/>
            <person name="Kale V."/>
            <person name="Holt S."/>
            <person name="Cochrane G."/>
            <person name="Meng A."/>
            <person name="Brown T."/>
            <person name="Cohen L."/>
        </authorList>
    </citation>
    <scope>NUCLEOTIDE SEQUENCE</scope>
    <source>
        <strain evidence="2">OF101</strain>
    </source>
</reference>
<organism evidence="2">
    <name type="scientific">Alexandrium catenella</name>
    <name type="common">Red tide dinoflagellate</name>
    <name type="synonym">Gonyaulax catenella</name>
    <dbReference type="NCBI Taxonomy" id="2925"/>
    <lineage>
        <taxon>Eukaryota</taxon>
        <taxon>Sar</taxon>
        <taxon>Alveolata</taxon>
        <taxon>Dinophyceae</taxon>
        <taxon>Gonyaulacales</taxon>
        <taxon>Pyrocystaceae</taxon>
        <taxon>Alexandrium</taxon>
    </lineage>
</organism>
<dbReference type="AlphaFoldDB" id="A0A7S1WFL4"/>